<evidence type="ECO:0000313" key="2">
    <source>
        <dbReference type="Proteomes" id="UP000277204"/>
    </source>
</evidence>
<organism evidence="1 2">
    <name type="scientific">Schistosoma margrebowiei</name>
    <dbReference type="NCBI Taxonomy" id="48269"/>
    <lineage>
        <taxon>Eukaryota</taxon>
        <taxon>Metazoa</taxon>
        <taxon>Spiralia</taxon>
        <taxon>Lophotrochozoa</taxon>
        <taxon>Platyhelminthes</taxon>
        <taxon>Trematoda</taxon>
        <taxon>Digenea</taxon>
        <taxon>Strigeidida</taxon>
        <taxon>Schistosomatoidea</taxon>
        <taxon>Schistosomatidae</taxon>
        <taxon>Schistosoma</taxon>
    </lineage>
</organism>
<accession>A0A3P8CWZ3</accession>
<keyword evidence="2" id="KW-1185">Reference proteome</keyword>
<reference evidence="1 2" key="1">
    <citation type="submission" date="2018-11" db="EMBL/GenBank/DDBJ databases">
        <authorList>
            <consortium name="Pathogen Informatics"/>
        </authorList>
    </citation>
    <scope>NUCLEOTIDE SEQUENCE [LARGE SCALE GENOMIC DNA]</scope>
    <source>
        <strain evidence="1 2">Zambia</strain>
    </source>
</reference>
<dbReference type="AlphaFoldDB" id="A0A3P8CWZ3"/>
<sequence>MVHTPIVSSRFWSSCAPLIWNQGFPTHLGGLSESTNPVKAPKIRFSSSEFRKQHPCHEKAVSRTSLSEAIYAWSCERISRGRADSPHCRPYHDIWKKYMSRNSFTYYICPFF</sequence>
<gene>
    <name evidence="1" type="ORF">SMRZ_LOCUS17957</name>
</gene>
<proteinExistence type="predicted"/>
<protein>
    <submittedName>
        <fullName evidence="1">Uncharacterized protein</fullName>
    </submittedName>
</protein>
<dbReference type="Proteomes" id="UP000277204">
    <property type="component" value="Unassembled WGS sequence"/>
</dbReference>
<evidence type="ECO:0000313" key="1">
    <source>
        <dbReference type="EMBL" id="VDP25898.1"/>
    </source>
</evidence>
<name>A0A3P8CWZ3_9TREM</name>
<dbReference type="EMBL" id="UZAI01017509">
    <property type="protein sequence ID" value="VDP25898.1"/>
    <property type="molecule type" value="Genomic_DNA"/>
</dbReference>